<dbReference type="EMBL" id="HBUF01023901">
    <property type="protein sequence ID" value="CAG6612151.1"/>
    <property type="molecule type" value="Transcribed_RNA"/>
</dbReference>
<dbReference type="EMBL" id="HBUF01381117">
    <property type="protein sequence ID" value="CAG6730293.1"/>
    <property type="molecule type" value="Transcribed_RNA"/>
</dbReference>
<dbReference type="EMBL" id="HBUF01381116">
    <property type="protein sequence ID" value="CAG6730292.1"/>
    <property type="molecule type" value="Transcribed_RNA"/>
</dbReference>
<accession>A0A8D8RRC9</accession>
<dbReference type="EMBL" id="HBUF01381118">
    <property type="protein sequence ID" value="CAG6730294.1"/>
    <property type="molecule type" value="Transcribed_RNA"/>
</dbReference>
<dbReference type="EMBL" id="HBUF01023900">
    <property type="protein sequence ID" value="CAG6612150.1"/>
    <property type="molecule type" value="Transcribed_RNA"/>
</dbReference>
<dbReference type="EMBL" id="HBUF01509282">
    <property type="protein sequence ID" value="CAG6746345.1"/>
    <property type="molecule type" value="Transcribed_RNA"/>
</dbReference>
<proteinExistence type="predicted"/>
<dbReference type="EMBL" id="HBUF01179711">
    <property type="protein sequence ID" value="CAG6654976.1"/>
    <property type="molecule type" value="Transcribed_RNA"/>
</dbReference>
<dbReference type="EMBL" id="HBUF01509285">
    <property type="protein sequence ID" value="CAG6746348.1"/>
    <property type="molecule type" value="Transcribed_RNA"/>
</dbReference>
<sequence length="202" mass="24499">MLSKLSNLWQKIPWREMRMSLQIHRHFIKNDKIPPGSKLIYSLPSAHYFINTYMFIVPLGSYYLLSNVAYYNKRFFSLTNEDFKNHPAWKKPHEFYVIMAAVLAFVVISIKFTHDWPIRIYKLQNNQYTALFINKYLPLRVTNYNFEQATKAKTWKMSVWHENKHMLDNKRIVGLFDHHIEPPIEYFQMMTPKDLRKNYQSR</sequence>
<dbReference type="EMBL" id="HBUF01509284">
    <property type="protein sequence ID" value="CAG6746347.1"/>
    <property type="molecule type" value="Transcribed_RNA"/>
</dbReference>
<feature type="transmembrane region" description="Helical" evidence="1">
    <location>
        <begin position="48"/>
        <end position="65"/>
    </location>
</feature>
<organism evidence="2">
    <name type="scientific">Cacopsylla melanoneura</name>
    <dbReference type="NCBI Taxonomy" id="428564"/>
    <lineage>
        <taxon>Eukaryota</taxon>
        <taxon>Metazoa</taxon>
        <taxon>Ecdysozoa</taxon>
        <taxon>Arthropoda</taxon>
        <taxon>Hexapoda</taxon>
        <taxon>Insecta</taxon>
        <taxon>Pterygota</taxon>
        <taxon>Neoptera</taxon>
        <taxon>Paraneoptera</taxon>
        <taxon>Hemiptera</taxon>
        <taxon>Sternorrhyncha</taxon>
        <taxon>Psylloidea</taxon>
        <taxon>Psyllidae</taxon>
        <taxon>Psyllinae</taxon>
        <taxon>Cacopsylla</taxon>
    </lineage>
</organism>
<name>A0A8D8RRC9_9HEMI</name>
<evidence type="ECO:0000313" key="2">
    <source>
        <dbReference type="EMBL" id="CAG6654976.1"/>
    </source>
</evidence>
<dbReference type="EMBL" id="HBUF01509287">
    <property type="protein sequence ID" value="CAG6746350.1"/>
    <property type="molecule type" value="Transcribed_RNA"/>
</dbReference>
<protein>
    <submittedName>
        <fullName evidence="2">Uncharacterized protein</fullName>
    </submittedName>
</protein>
<keyword evidence="1" id="KW-0472">Membrane</keyword>
<dbReference type="EMBL" id="HBUF01179710">
    <property type="protein sequence ID" value="CAG6654975.1"/>
    <property type="molecule type" value="Transcribed_RNA"/>
</dbReference>
<keyword evidence="1" id="KW-1133">Transmembrane helix</keyword>
<evidence type="ECO:0000256" key="1">
    <source>
        <dbReference type="SAM" id="Phobius"/>
    </source>
</evidence>
<dbReference type="EMBL" id="HBUF01509281">
    <property type="protein sequence ID" value="CAG6746344.1"/>
    <property type="molecule type" value="Transcribed_RNA"/>
</dbReference>
<keyword evidence="1" id="KW-0812">Transmembrane</keyword>
<dbReference type="EMBL" id="HBUF01179709">
    <property type="protein sequence ID" value="CAG6654974.1"/>
    <property type="molecule type" value="Transcribed_RNA"/>
</dbReference>
<dbReference type="EMBL" id="HBUF01509283">
    <property type="protein sequence ID" value="CAG6746346.1"/>
    <property type="molecule type" value="Transcribed_RNA"/>
</dbReference>
<dbReference type="EMBL" id="HBUF01509286">
    <property type="protein sequence ID" value="CAG6746349.1"/>
    <property type="molecule type" value="Transcribed_RNA"/>
</dbReference>
<dbReference type="AlphaFoldDB" id="A0A8D8RRC9"/>
<feature type="transmembrane region" description="Helical" evidence="1">
    <location>
        <begin position="95"/>
        <end position="113"/>
    </location>
</feature>
<reference evidence="2" key="1">
    <citation type="submission" date="2021-05" db="EMBL/GenBank/DDBJ databases">
        <authorList>
            <person name="Alioto T."/>
            <person name="Alioto T."/>
            <person name="Gomez Garrido J."/>
        </authorList>
    </citation>
    <scope>NUCLEOTIDE SEQUENCE</scope>
</reference>